<dbReference type="GO" id="GO:0051604">
    <property type="term" value="P:protein maturation"/>
    <property type="evidence" value="ECO:0007669"/>
    <property type="project" value="InterPro"/>
</dbReference>
<evidence type="ECO:0000256" key="1">
    <source>
        <dbReference type="ARBA" id="ARBA00010748"/>
    </source>
</evidence>
<dbReference type="Pfam" id="PF01155">
    <property type="entry name" value="HypA"/>
    <property type="match status" value="1"/>
</dbReference>
<evidence type="ECO:0000256" key="2">
    <source>
        <dbReference type="ARBA" id="ARBA00022596"/>
    </source>
</evidence>
<evidence type="ECO:0000256" key="5">
    <source>
        <dbReference type="HAMAP-Rule" id="MF_00213"/>
    </source>
</evidence>
<feature type="binding site" evidence="5">
    <location>
        <position position="77"/>
    </location>
    <ligand>
        <name>Zn(2+)</name>
        <dbReference type="ChEBI" id="CHEBI:29105"/>
    </ligand>
</feature>
<dbReference type="AlphaFoldDB" id="A0A484HPT3"/>
<evidence type="ECO:0000313" key="6">
    <source>
        <dbReference type="EMBL" id="VEN75323.1"/>
    </source>
</evidence>
<keyword evidence="4 5" id="KW-0862">Zinc</keyword>
<dbReference type="NCBIfam" id="TIGR00100">
    <property type="entry name" value="hypA"/>
    <property type="match status" value="1"/>
</dbReference>
<feature type="binding site" evidence="5">
    <location>
        <position position="93"/>
    </location>
    <ligand>
        <name>Zn(2+)</name>
        <dbReference type="ChEBI" id="CHEBI:29105"/>
    </ligand>
</feature>
<dbReference type="HAMAP" id="MF_00213">
    <property type="entry name" value="HypA_HybF"/>
    <property type="match status" value="1"/>
</dbReference>
<gene>
    <name evidence="5 6" type="primary">hypA</name>
    <name evidence="6" type="ORF">EPICR_80014</name>
</gene>
<dbReference type="GO" id="GO:0016151">
    <property type="term" value="F:nickel cation binding"/>
    <property type="evidence" value="ECO:0007669"/>
    <property type="project" value="UniProtKB-UniRule"/>
</dbReference>
<dbReference type="Gene3D" id="3.30.2320.80">
    <property type="match status" value="1"/>
</dbReference>
<feature type="binding site" evidence="5">
    <location>
        <position position="74"/>
    </location>
    <ligand>
        <name>Zn(2+)</name>
        <dbReference type="ChEBI" id="CHEBI:29105"/>
    </ligand>
</feature>
<keyword evidence="3 5" id="KW-0479">Metal-binding</keyword>
<keyword evidence="2 5" id="KW-0533">Nickel</keyword>
<dbReference type="InterPro" id="IPR020538">
    <property type="entry name" value="Hydgase_Ni_incorp_HypA/HybF_CS"/>
</dbReference>
<dbReference type="PANTHER" id="PTHR34535:SF3">
    <property type="entry name" value="HYDROGENASE MATURATION FACTOR HYPA"/>
    <property type="match status" value="1"/>
</dbReference>
<feature type="binding site" evidence="5">
    <location>
        <position position="2"/>
    </location>
    <ligand>
        <name>Ni(2+)</name>
        <dbReference type="ChEBI" id="CHEBI:49786"/>
    </ligand>
</feature>
<dbReference type="PROSITE" id="PS01249">
    <property type="entry name" value="HYPA"/>
    <property type="match status" value="1"/>
</dbReference>
<evidence type="ECO:0000256" key="4">
    <source>
        <dbReference type="ARBA" id="ARBA00022833"/>
    </source>
</evidence>
<accession>A0A484HPT3</accession>
<dbReference type="EMBL" id="CAACVI010000051">
    <property type="protein sequence ID" value="VEN75323.1"/>
    <property type="molecule type" value="Genomic_DNA"/>
</dbReference>
<protein>
    <recommendedName>
        <fullName evidence="5">Hydrogenase maturation factor HypA</fullName>
    </recommendedName>
</protein>
<sequence length="115" mass="12287">MHEMGIALEVIKIAADSVPADAKGAKIERINLEVGRLSAVVPESLKFCFDVASKDTPAEGAELNIEVIPVTARCRDCEAAWVITGPAFSCRKCESAAIEILSGRELDVKSIEIST</sequence>
<feature type="binding site" evidence="5">
    <location>
        <position position="90"/>
    </location>
    <ligand>
        <name>Zn(2+)</name>
        <dbReference type="ChEBI" id="CHEBI:29105"/>
    </ligand>
</feature>
<dbReference type="InterPro" id="IPR000688">
    <property type="entry name" value="HypA/HybF"/>
</dbReference>
<dbReference type="PANTHER" id="PTHR34535">
    <property type="entry name" value="HYDROGENASE MATURATION FACTOR HYPA"/>
    <property type="match status" value="1"/>
</dbReference>
<dbReference type="PIRSF" id="PIRSF004761">
    <property type="entry name" value="Hydrgn_mat_HypA"/>
    <property type="match status" value="1"/>
</dbReference>
<name>A0A484HPT3_9BACT</name>
<dbReference type="GO" id="GO:0008270">
    <property type="term" value="F:zinc ion binding"/>
    <property type="evidence" value="ECO:0007669"/>
    <property type="project" value="UniProtKB-UniRule"/>
</dbReference>
<organism evidence="6">
    <name type="scientific">uncultured Desulfobacteraceae bacterium</name>
    <dbReference type="NCBI Taxonomy" id="218296"/>
    <lineage>
        <taxon>Bacteria</taxon>
        <taxon>Pseudomonadati</taxon>
        <taxon>Thermodesulfobacteriota</taxon>
        <taxon>Desulfobacteria</taxon>
        <taxon>Desulfobacterales</taxon>
        <taxon>Desulfobacteraceae</taxon>
        <taxon>environmental samples</taxon>
    </lineage>
</organism>
<evidence type="ECO:0000256" key="3">
    <source>
        <dbReference type="ARBA" id="ARBA00022723"/>
    </source>
</evidence>
<comment type="function">
    <text evidence="5">Involved in the maturation of [NiFe] hydrogenases. Required for nickel insertion into the metal center of the hydrogenase.</text>
</comment>
<reference evidence="6" key="1">
    <citation type="submission" date="2019-01" db="EMBL/GenBank/DDBJ databases">
        <authorList>
            <consortium name="Genoscope - CEA"/>
            <person name="William W."/>
        </authorList>
    </citation>
    <scope>NUCLEOTIDE SEQUENCE</scope>
    <source>
        <strain evidence="6">CR-1</strain>
    </source>
</reference>
<comment type="similarity">
    <text evidence="1 5">Belongs to the HypA/HybF family.</text>
</comment>
<proteinExistence type="inferred from homology"/>